<dbReference type="EMBL" id="BNED01000005">
    <property type="protein sequence ID" value="GHI75985.1"/>
    <property type="molecule type" value="Genomic_DNA"/>
</dbReference>
<dbReference type="InterPro" id="IPR004107">
    <property type="entry name" value="Integrase_SAM-like_N"/>
</dbReference>
<dbReference type="Pfam" id="PF02899">
    <property type="entry name" value="Phage_int_SAM_1"/>
    <property type="match status" value="1"/>
</dbReference>
<comment type="caution">
    <text evidence="5">The sequence shown here is derived from an EMBL/GenBank/DDBJ whole genome shotgun (WGS) entry which is preliminary data.</text>
</comment>
<dbReference type="Gene3D" id="1.10.443.10">
    <property type="entry name" value="Intergrase catalytic core"/>
    <property type="match status" value="1"/>
</dbReference>
<dbReference type="InterPro" id="IPR011010">
    <property type="entry name" value="DNA_brk_join_enz"/>
</dbReference>
<evidence type="ECO:0000313" key="5">
    <source>
        <dbReference type="EMBL" id="GHI75985.1"/>
    </source>
</evidence>
<dbReference type="RefSeq" id="WP_202198313.1">
    <property type="nucleotide sequence ID" value="NZ_BAAATO010000011.1"/>
</dbReference>
<reference evidence="6" key="1">
    <citation type="submission" date="2023-07" db="EMBL/GenBank/DDBJ databases">
        <title>Whole genome shotgun sequence of Streptomyces spororaveus NBRC 15456.</title>
        <authorList>
            <person name="Komaki H."/>
            <person name="Tamura T."/>
        </authorList>
    </citation>
    <scope>NUCLEOTIDE SEQUENCE [LARGE SCALE GENOMIC DNA]</scope>
    <source>
        <strain evidence="6">NBRC 15456</strain>
    </source>
</reference>
<keyword evidence="2" id="KW-0233">DNA recombination</keyword>
<dbReference type="PROSITE" id="PS51900">
    <property type="entry name" value="CB"/>
    <property type="match status" value="1"/>
</dbReference>
<organism evidence="5 6">
    <name type="scientific">Streptomyces spororaveus</name>
    <dbReference type="NCBI Taxonomy" id="284039"/>
    <lineage>
        <taxon>Bacteria</taxon>
        <taxon>Bacillati</taxon>
        <taxon>Actinomycetota</taxon>
        <taxon>Actinomycetes</taxon>
        <taxon>Kitasatosporales</taxon>
        <taxon>Streptomycetaceae</taxon>
        <taxon>Streptomyces</taxon>
    </lineage>
</organism>
<keyword evidence="1 3" id="KW-0238">DNA-binding</keyword>
<evidence type="ECO:0000256" key="2">
    <source>
        <dbReference type="ARBA" id="ARBA00023172"/>
    </source>
</evidence>
<keyword evidence="6" id="KW-1185">Reference proteome</keyword>
<name>A0ABQ3T6K4_9ACTN</name>
<evidence type="ECO:0000256" key="3">
    <source>
        <dbReference type="PROSITE-ProRule" id="PRU01248"/>
    </source>
</evidence>
<feature type="domain" description="Core-binding (CB)" evidence="4">
    <location>
        <begin position="51"/>
        <end position="139"/>
    </location>
</feature>
<evidence type="ECO:0000256" key="1">
    <source>
        <dbReference type="ARBA" id="ARBA00023125"/>
    </source>
</evidence>
<protein>
    <submittedName>
        <fullName evidence="5">Integrase</fullName>
    </submittedName>
</protein>
<dbReference type="InterPro" id="IPR044068">
    <property type="entry name" value="CB"/>
</dbReference>
<evidence type="ECO:0000259" key="4">
    <source>
        <dbReference type="PROSITE" id="PS51900"/>
    </source>
</evidence>
<sequence length="486" mass="55292">MDEWQLFWTGADVVAPASEAGVLDGWEGLAARESQLGIRTGQPILLSPAGRVDPRLSRIFKSHYFARKSEGTRQTYAPCYRVFFTFLWQRGLNWDEATPEDLEDWEDWRLRGLGNRNTITGSTWGKELAALRLLYDIARKLRFVADSPVLLRSFVLPDGTMVESAELAPADVRGSDVKWLTPRAYRLWRDVGLGGMLSDGLENPSWPGRNDARDTSYADLVYSSGLRRREGGTLLLAELPELTDRRYYAGKVGTAVAKRAGRTYYASHGALRTVEYYRLSTRAQAVRRAQMRGLYEQVPDKRILEEVTRRRIARWSEPDGRLGQAHLDKLNVRQRMKLFVRAADGLEPAMVWLTESGMPMAYRSWTKTFERASERCAAMGLTVFATPHMLRHSMALRMLLALNHALDRRLGLTPGERRRYEEAYGTVWSMVKDLLGHLSEETTKAIYLEPVRGLQLETLLNDEDHPVNDLMLSELARRTGLILDAV</sequence>
<gene>
    <name evidence="5" type="ORF">Sspor_15460</name>
</gene>
<proteinExistence type="predicted"/>
<evidence type="ECO:0000313" key="6">
    <source>
        <dbReference type="Proteomes" id="UP000608522"/>
    </source>
</evidence>
<dbReference type="InterPro" id="IPR010998">
    <property type="entry name" value="Integrase_recombinase_N"/>
</dbReference>
<dbReference type="InterPro" id="IPR013762">
    <property type="entry name" value="Integrase-like_cat_sf"/>
</dbReference>
<dbReference type="Gene3D" id="1.10.150.130">
    <property type="match status" value="1"/>
</dbReference>
<dbReference type="SUPFAM" id="SSF56349">
    <property type="entry name" value="DNA breaking-rejoining enzymes"/>
    <property type="match status" value="2"/>
</dbReference>
<dbReference type="Proteomes" id="UP000608522">
    <property type="component" value="Unassembled WGS sequence"/>
</dbReference>
<accession>A0ABQ3T6K4</accession>